<protein>
    <recommendedName>
        <fullName evidence="3">Restriction endonuclease type IV Mrr domain-containing protein</fullName>
    </recommendedName>
</protein>
<name>A0ABT8LD24_9BACT</name>
<dbReference type="EMBL" id="JAUJEB010000005">
    <property type="protein sequence ID" value="MDN5214961.1"/>
    <property type="molecule type" value="Genomic_DNA"/>
</dbReference>
<evidence type="ECO:0000313" key="1">
    <source>
        <dbReference type="EMBL" id="MDN5214961.1"/>
    </source>
</evidence>
<comment type="caution">
    <text evidence="1">The sequence shown here is derived from an EMBL/GenBank/DDBJ whole genome shotgun (WGS) entry which is preliminary data.</text>
</comment>
<dbReference type="SUPFAM" id="SSF52980">
    <property type="entry name" value="Restriction endonuclease-like"/>
    <property type="match status" value="1"/>
</dbReference>
<accession>A0ABT8LD24</accession>
<dbReference type="RefSeq" id="WP_346760299.1">
    <property type="nucleotide sequence ID" value="NZ_JAUJEB010000005.1"/>
</dbReference>
<sequence length="616" mass="71062">MKLELILDKLNSFEKNSFLNIIDDIRKNPKNVKKVDKILDAETNPDLKNVDSINIAKVFNLIQDEFAEYVRKEFVNTASQLDILTDIIIRDGNCIMKQDWFSRLYDTELKKIEKNVKALEKSFESDKSSEDEQRKRDYKIYKECLQTAYSNDDEKQSDRKITNDELSILLTLSSQLELSQEEIKLINYIIVPIEKQPIDNVINDLKNVGVLFYSKKHNTVYVADEVVRVLRKVRGKEIADKFFRRVLRLFREPQINLICKKHNIDWRQAHEQKIKEIINEGISFSGALSTDIFKDGIKVTEKKKAINDLCDKGLGISPALKGAALEDKIGNLIKYFEDVEKDEKVGISIDGYEKLLLDMSGTLLKLNAQIKDEFELQPENVLSGALLLDYNIKPRDVLEIISTKDLEKFCKKREIKTRGNLIANILDAYKDSENLYLENYENIGFRNLTALKENDIRLKESELGIKFENMTKSIFSKLGFNVDENLRKKLNTKRDKIDILLNLGNNDLILVECKTVKESGYNKFSSVSRQLKAYTNLAKSNEFKIVKSLLVAPEFSDDFVSDTELETELNLSLITASSLINILNGFKKSKRQGFPHVLLMRDVLIQEDRILKAIKK</sequence>
<dbReference type="InterPro" id="IPR011856">
    <property type="entry name" value="tRNA_endonuc-like_dom_sf"/>
</dbReference>
<proteinExistence type="predicted"/>
<dbReference type="Proteomes" id="UP001172083">
    <property type="component" value="Unassembled WGS sequence"/>
</dbReference>
<gene>
    <name evidence="1" type="ORF">QQ020_22970</name>
</gene>
<dbReference type="Gene3D" id="3.40.1350.10">
    <property type="match status" value="1"/>
</dbReference>
<keyword evidence="2" id="KW-1185">Reference proteome</keyword>
<organism evidence="1 2">
    <name type="scientific">Agaribacillus aureus</name>
    <dbReference type="NCBI Taxonomy" id="3051825"/>
    <lineage>
        <taxon>Bacteria</taxon>
        <taxon>Pseudomonadati</taxon>
        <taxon>Bacteroidota</taxon>
        <taxon>Cytophagia</taxon>
        <taxon>Cytophagales</taxon>
        <taxon>Splendidivirgaceae</taxon>
        <taxon>Agaribacillus</taxon>
    </lineage>
</organism>
<evidence type="ECO:0008006" key="3">
    <source>
        <dbReference type="Google" id="ProtNLM"/>
    </source>
</evidence>
<evidence type="ECO:0000313" key="2">
    <source>
        <dbReference type="Proteomes" id="UP001172083"/>
    </source>
</evidence>
<dbReference type="InterPro" id="IPR011335">
    <property type="entry name" value="Restrct_endonuc-II-like"/>
</dbReference>
<reference evidence="1" key="1">
    <citation type="submission" date="2023-06" db="EMBL/GenBank/DDBJ databases">
        <title>Genomic of Agaribacillus aureum.</title>
        <authorList>
            <person name="Wang G."/>
        </authorList>
    </citation>
    <scope>NUCLEOTIDE SEQUENCE</scope>
    <source>
        <strain evidence="1">BMA12</strain>
    </source>
</reference>